<organism evidence="1 2">
    <name type="scientific">Tenacibaculum todarodis</name>
    <dbReference type="NCBI Taxonomy" id="1850252"/>
    <lineage>
        <taxon>Bacteria</taxon>
        <taxon>Pseudomonadati</taxon>
        <taxon>Bacteroidota</taxon>
        <taxon>Flavobacteriia</taxon>
        <taxon>Flavobacteriales</taxon>
        <taxon>Flavobacteriaceae</taxon>
        <taxon>Tenacibaculum</taxon>
    </lineage>
</organism>
<reference evidence="1 2" key="1">
    <citation type="submission" date="2016-11" db="EMBL/GenBank/DDBJ databases">
        <title>Tenacibaculum sp. LPB0136, isolated from marine environment.</title>
        <authorList>
            <person name="Kim E."/>
            <person name="Yi H."/>
        </authorList>
    </citation>
    <scope>NUCLEOTIDE SEQUENCE [LARGE SCALE GENOMIC DNA]</scope>
    <source>
        <strain evidence="1 2">LPB0136</strain>
    </source>
</reference>
<dbReference type="Proteomes" id="UP000181898">
    <property type="component" value="Chromosome"/>
</dbReference>
<evidence type="ECO:0000313" key="1">
    <source>
        <dbReference type="EMBL" id="APG66048.1"/>
    </source>
</evidence>
<dbReference type="STRING" id="1850252.LPB136_12015"/>
<gene>
    <name evidence="1" type="ORF">LPB136_12015</name>
</gene>
<dbReference type="KEGG" id="ten:LPB136_12015"/>
<name>A0A1L3JLP9_9FLAO</name>
<sequence length="129" mass="14267">MKKTKKTAVIIILFICLGGLVGYTVGSVVKSSDRSSTILQVLKDNCNCKEVNQIIYAKGIQFGANGLSTEKGEFQLVDCEFTSVKDEVTKIQKLLKSDVKDFDKVDLLELEFVNSENSETVIIKNGKIQ</sequence>
<accession>A0A1L3JLP9</accession>
<evidence type="ECO:0000313" key="2">
    <source>
        <dbReference type="Proteomes" id="UP000181898"/>
    </source>
</evidence>
<dbReference type="OrthoDB" id="1164154at2"/>
<dbReference type="AlphaFoldDB" id="A0A1L3JLP9"/>
<proteinExistence type="predicted"/>
<dbReference type="EMBL" id="CP018155">
    <property type="protein sequence ID" value="APG66048.1"/>
    <property type="molecule type" value="Genomic_DNA"/>
</dbReference>
<keyword evidence="2" id="KW-1185">Reference proteome</keyword>
<dbReference type="RefSeq" id="WP_072556570.1">
    <property type="nucleotide sequence ID" value="NZ_CP018155.1"/>
</dbReference>
<protein>
    <submittedName>
        <fullName evidence="1">Uncharacterized protein</fullName>
    </submittedName>
</protein>